<keyword evidence="2" id="KW-0472">Membrane</keyword>
<evidence type="ECO:0000256" key="2">
    <source>
        <dbReference type="SAM" id="Phobius"/>
    </source>
</evidence>
<feature type="transmembrane region" description="Helical" evidence="2">
    <location>
        <begin position="208"/>
        <end position="231"/>
    </location>
</feature>
<feature type="transmembrane region" description="Helical" evidence="2">
    <location>
        <begin position="429"/>
        <end position="446"/>
    </location>
</feature>
<proteinExistence type="predicted"/>
<feature type="transmembrane region" description="Helical" evidence="2">
    <location>
        <begin position="269"/>
        <end position="286"/>
    </location>
</feature>
<protein>
    <submittedName>
        <fullName evidence="3">Short-chain fatty acid transporter</fullName>
    </submittedName>
</protein>
<feature type="region of interest" description="Disordered" evidence="1">
    <location>
        <begin position="1"/>
        <end position="20"/>
    </location>
</feature>
<keyword evidence="2" id="KW-1133">Transmembrane helix</keyword>
<feature type="transmembrane region" description="Helical" evidence="2">
    <location>
        <begin position="293"/>
        <end position="316"/>
    </location>
</feature>
<feature type="transmembrane region" description="Helical" evidence="2">
    <location>
        <begin position="453"/>
        <end position="476"/>
    </location>
</feature>
<feature type="transmembrane region" description="Helical" evidence="2">
    <location>
        <begin position="364"/>
        <end position="392"/>
    </location>
</feature>
<evidence type="ECO:0000313" key="4">
    <source>
        <dbReference type="Proteomes" id="UP000707352"/>
    </source>
</evidence>
<organism evidence="3 4">
    <name type="scientific">Microvirga terricola</name>
    <dbReference type="NCBI Taxonomy" id="2719797"/>
    <lineage>
        <taxon>Bacteria</taxon>
        <taxon>Pseudomonadati</taxon>
        <taxon>Pseudomonadota</taxon>
        <taxon>Alphaproteobacteria</taxon>
        <taxon>Hyphomicrobiales</taxon>
        <taxon>Methylobacteriaceae</taxon>
        <taxon>Microvirga</taxon>
    </lineage>
</organism>
<evidence type="ECO:0000313" key="3">
    <source>
        <dbReference type="EMBL" id="NIX77489.1"/>
    </source>
</evidence>
<feature type="transmembrane region" description="Helical" evidence="2">
    <location>
        <begin position="43"/>
        <end position="63"/>
    </location>
</feature>
<feature type="transmembrane region" description="Helical" evidence="2">
    <location>
        <begin position="328"/>
        <end position="352"/>
    </location>
</feature>
<gene>
    <name evidence="3" type="ORF">HB375_12845</name>
</gene>
<dbReference type="PANTHER" id="PTHR41983:SF2">
    <property type="entry name" value="SHORT-CHAIN FATTY ACID TRANSPORTER-RELATED"/>
    <property type="match status" value="1"/>
</dbReference>
<name>A0ABX0VCA7_9HYPH</name>
<dbReference type="Pfam" id="PF02667">
    <property type="entry name" value="SCFA_trans"/>
    <property type="match status" value="1"/>
</dbReference>
<keyword evidence="4" id="KW-1185">Reference proteome</keyword>
<reference evidence="3 4" key="1">
    <citation type="submission" date="2020-03" db="EMBL/GenBank/DDBJ databases">
        <title>The genome sequence of Microvirga sp. c23x22.</title>
        <authorList>
            <person name="Zhang X."/>
        </authorList>
    </citation>
    <scope>NUCLEOTIDE SEQUENCE [LARGE SCALE GENOMIC DNA]</scope>
    <source>
        <strain evidence="4">c23x22</strain>
    </source>
</reference>
<dbReference type="EMBL" id="JAATJS010000004">
    <property type="protein sequence ID" value="NIX77489.1"/>
    <property type="molecule type" value="Genomic_DNA"/>
</dbReference>
<dbReference type="Proteomes" id="UP000707352">
    <property type="component" value="Unassembled WGS sequence"/>
</dbReference>
<dbReference type="PANTHER" id="PTHR41983">
    <property type="entry name" value="SHORT-CHAIN FATTY ACID TRANSPORTER-RELATED"/>
    <property type="match status" value="1"/>
</dbReference>
<feature type="transmembrane region" description="Helical" evidence="2">
    <location>
        <begin position="164"/>
        <end position="187"/>
    </location>
</feature>
<comment type="caution">
    <text evidence="3">The sequence shown here is derived from an EMBL/GenBank/DDBJ whole genome shotgun (WGS) entry which is preliminary data.</text>
</comment>
<dbReference type="InterPro" id="IPR006160">
    <property type="entry name" value="SCFA_transpt_AtoE"/>
</dbReference>
<sequence length="488" mass="52132">MKADKVGPGSHDNDGGGSSASEGALARLAIRFTAWAERWFPDAFVFVAIAVVVVAGAAFLNGAPVQAVTKAFGDGFWSLITFTMQMVFVAVGGYVVASSPPAQRLIRRLARIPATGRGAVGFVAGVSMIASLFNWGLSLIFGGLLVRALAERSDIRMDYRAAGAAAYLGLGATWALGLSSSAAQLQANAGSLPKALLPITGVIPFTETIFLWQSMVVALMLIVVSIIIALMSAPSDKSAVTAEEMGVDVTVKEEPLPAPEQPGEWLEHWPLLTVLLAALAIGWLIQEFARQSAIIAISNLNTYNFLFLMLGLLLHWRPKQFLKAVANAVPATAGVLIQFPFYGAIATILTTAKNASGVTVSDQIANLFVSFNTHGTFPLAMGIYSAVLGFFIPSGGGKWLLEAPYVMQAANELKVHLGWAVQVYNAAEALPNLINPFWMLPLLGVLGIRARDVVGFTFLQLIVHLPLVLFLLWFFARTLPYIPPVVPQ</sequence>
<dbReference type="RefSeq" id="WP_167673400.1">
    <property type="nucleotide sequence ID" value="NZ_JAATJS010000004.1"/>
</dbReference>
<accession>A0ABX0VCA7</accession>
<feature type="transmembrane region" description="Helical" evidence="2">
    <location>
        <begin position="118"/>
        <end position="144"/>
    </location>
</feature>
<evidence type="ECO:0000256" key="1">
    <source>
        <dbReference type="SAM" id="MobiDB-lite"/>
    </source>
</evidence>
<feature type="transmembrane region" description="Helical" evidence="2">
    <location>
        <begin position="75"/>
        <end position="97"/>
    </location>
</feature>
<keyword evidence="2" id="KW-0812">Transmembrane</keyword>